<dbReference type="PANTHER" id="PTHR45694:SF5">
    <property type="entry name" value="GLUTAREDOXIN 2"/>
    <property type="match status" value="1"/>
</dbReference>
<evidence type="ECO:0000313" key="3">
    <source>
        <dbReference type="EMBL" id="GBE80617.1"/>
    </source>
</evidence>
<feature type="domain" description="Glutaredoxin" evidence="2">
    <location>
        <begin position="93"/>
        <end position="156"/>
    </location>
</feature>
<dbReference type="GO" id="GO:0005801">
    <property type="term" value="C:cis-Golgi network"/>
    <property type="evidence" value="ECO:0007669"/>
    <property type="project" value="TreeGrafter"/>
</dbReference>
<dbReference type="Pfam" id="PF00462">
    <property type="entry name" value="Glutaredoxin"/>
    <property type="match status" value="1"/>
</dbReference>
<feature type="chain" id="PRO_5019364091" evidence="1">
    <location>
        <begin position="29"/>
        <end position="186"/>
    </location>
</feature>
<reference evidence="3 4" key="1">
    <citation type="journal article" date="2018" name="Sci. Rep.">
        <title>Genome sequence of the cauliflower mushroom Sparassis crispa (Hanabiratake) and its association with beneficial usage.</title>
        <authorList>
            <person name="Kiyama R."/>
            <person name="Furutani Y."/>
            <person name="Kawaguchi K."/>
            <person name="Nakanishi T."/>
        </authorList>
    </citation>
    <scope>NUCLEOTIDE SEQUENCE [LARGE SCALE GENOMIC DNA]</scope>
</reference>
<gene>
    <name evidence="3" type="ORF">SCP_0303320</name>
</gene>
<dbReference type="EMBL" id="BFAD01000003">
    <property type="protein sequence ID" value="GBE80617.1"/>
    <property type="molecule type" value="Genomic_DNA"/>
</dbReference>
<dbReference type="InParanoid" id="A0A401GEM3"/>
<evidence type="ECO:0000313" key="4">
    <source>
        <dbReference type="Proteomes" id="UP000287166"/>
    </source>
</evidence>
<dbReference type="GeneID" id="38777534"/>
<comment type="caution">
    <text evidence="3">The sequence shown here is derived from an EMBL/GenBank/DDBJ whole genome shotgun (WGS) entry which is preliminary data.</text>
</comment>
<dbReference type="PANTHER" id="PTHR45694">
    <property type="entry name" value="GLUTAREDOXIN 2"/>
    <property type="match status" value="1"/>
</dbReference>
<dbReference type="CDD" id="cd03419">
    <property type="entry name" value="GRX_GRXh_1_2_like"/>
    <property type="match status" value="1"/>
</dbReference>
<evidence type="ECO:0000259" key="2">
    <source>
        <dbReference type="Pfam" id="PF00462"/>
    </source>
</evidence>
<dbReference type="GO" id="GO:0000324">
    <property type="term" value="C:fungal-type vacuole"/>
    <property type="evidence" value="ECO:0007669"/>
    <property type="project" value="TreeGrafter"/>
</dbReference>
<dbReference type="InterPro" id="IPR036249">
    <property type="entry name" value="Thioredoxin-like_sf"/>
</dbReference>
<dbReference type="InterPro" id="IPR014025">
    <property type="entry name" value="Glutaredoxin_subgr"/>
</dbReference>
<dbReference type="Gene3D" id="3.40.30.10">
    <property type="entry name" value="Glutaredoxin"/>
    <property type="match status" value="1"/>
</dbReference>
<dbReference type="SUPFAM" id="SSF52833">
    <property type="entry name" value="Thioredoxin-like"/>
    <property type="match status" value="1"/>
</dbReference>
<protein>
    <submittedName>
        <fullName evidence="3">Monothiol glutaredoxin-7</fullName>
    </submittedName>
</protein>
<organism evidence="3 4">
    <name type="scientific">Sparassis crispa</name>
    <dbReference type="NCBI Taxonomy" id="139825"/>
    <lineage>
        <taxon>Eukaryota</taxon>
        <taxon>Fungi</taxon>
        <taxon>Dikarya</taxon>
        <taxon>Basidiomycota</taxon>
        <taxon>Agaricomycotina</taxon>
        <taxon>Agaricomycetes</taxon>
        <taxon>Polyporales</taxon>
        <taxon>Sparassidaceae</taxon>
        <taxon>Sparassis</taxon>
    </lineage>
</organism>
<dbReference type="Proteomes" id="UP000287166">
    <property type="component" value="Unassembled WGS sequence"/>
</dbReference>
<sequence>MSSPYRRRRIVWAAILLTGAFLFYLALAKSKDAAESVPEIHALLHFVTEHPDQRLNGSALDPAEKVDVRVFAPGGDMDWEKHLRVLRDEAPLVVFSKTFCPFSQRAKALLGSYLISPPPTVIELNLREDGPVIQGLLHRLTGRRTVPNILLMGESIGGADDIQQLHDENKLKVLLEERGLVVNGLD</sequence>
<dbReference type="GO" id="GO:0015038">
    <property type="term" value="F:glutathione disulfide oxidoreductase activity"/>
    <property type="evidence" value="ECO:0007669"/>
    <property type="project" value="TreeGrafter"/>
</dbReference>
<feature type="signal peptide" evidence="1">
    <location>
        <begin position="1"/>
        <end position="28"/>
    </location>
</feature>
<dbReference type="AlphaFoldDB" id="A0A401GEM3"/>
<dbReference type="GO" id="GO:0005796">
    <property type="term" value="C:Golgi lumen"/>
    <property type="evidence" value="ECO:0007669"/>
    <property type="project" value="TreeGrafter"/>
</dbReference>
<dbReference type="InterPro" id="IPR002109">
    <property type="entry name" value="Glutaredoxin"/>
</dbReference>
<proteinExistence type="predicted"/>
<dbReference type="PRINTS" id="PR00160">
    <property type="entry name" value="GLUTAREDOXIN"/>
</dbReference>
<dbReference type="STRING" id="139825.A0A401GEM3"/>
<evidence type="ECO:0000256" key="1">
    <source>
        <dbReference type="SAM" id="SignalP"/>
    </source>
</evidence>
<dbReference type="GO" id="GO:0034599">
    <property type="term" value="P:cellular response to oxidative stress"/>
    <property type="evidence" value="ECO:0007669"/>
    <property type="project" value="TreeGrafter"/>
</dbReference>
<dbReference type="PROSITE" id="PS51354">
    <property type="entry name" value="GLUTAREDOXIN_2"/>
    <property type="match status" value="1"/>
</dbReference>
<dbReference type="OrthoDB" id="423313at2759"/>
<dbReference type="RefSeq" id="XP_027611530.1">
    <property type="nucleotide sequence ID" value="XM_027755729.1"/>
</dbReference>
<accession>A0A401GEM3</accession>
<keyword evidence="1" id="KW-0732">Signal</keyword>
<name>A0A401GEM3_9APHY</name>
<keyword evidence="4" id="KW-1185">Reference proteome</keyword>